<dbReference type="Gene3D" id="2.40.260.10">
    <property type="entry name" value="Sortase"/>
    <property type="match status" value="1"/>
</dbReference>
<dbReference type="Pfam" id="PF04203">
    <property type="entry name" value="Sortase"/>
    <property type="match status" value="1"/>
</dbReference>
<accession>A0ABW2FMK4</accession>
<dbReference type="InterPro" id="IPR005754">
    <property type="entry name" value="Sortase"/>
</dbReference>
<evidence type="ECO:0000256" key="1">
    <source>
        <dbReference type="ARBA" id="ARBA00022801"/>
    </source>
</evidence>
<keyword evidence="3" id="KW-1185">Reference proteome</keyword>
<dbReference type="EC" id="3.4.22.71" evidence="2"/>
<organism evidence="2 3">
    <name type="scientific">Cohnella cellulosilytica</name>
    <dbReference type="NCBI Taxonomy" id="986710"/>
    <lineage>
        <taxon>Bacteria</taxon>
        <taxon>Bacillati</taxon>
        <taxon>Bacillota</taxon>
        <taxon>Bacilli</taxon>
        <taxon>Bacillales</taxon>
        <taxon>Paenibacillaceae</taxon>
        <taxon>Cohnella</taxon>
    </lineage>
</organism>
<dbReference type="InterPro" id="IPR009835">
    <property type="entry name" value="SrtB"/>
</dbReference>
<protein>
    <submittedName>
        <fullName evidence="2">Class B sortase</fullName>
        <ecNumber evidence="2">3.4.22.71</ecNumber>
    </submittedName>
</protein>
<sequence length="264" mass="29328">MREALAAVAALAFLFSVWKIGAYAFDGYASKKTYGEIRSVYYGPPEELAYAPPAPNDPVPHPASAEQRAVNPKFGPLLERNGDVVGWVRIAGTRIDYPVAQAEDNEYYLHRGVDGERSAAGSIFMDYRNDAGGTNRNTVLYGHDMKNKTMFADLVEYESRWNFENRTIVEFDTLYAEGKWEIFSAYTTSSSFDYIRTEFDSDEDFGQFLDAVKGKSLHASDVEVSAEDTILTLSTCSSAFADARFVVHAKLLPQGGEGEGDNRE</sequence>
<dbReference type="Proteomes" id="UP001596378">
    <property type="component" value="Unassembled WGS sequence"/>
</dbReference>
<dbReference type="EMBL" id="JBHTAI010000033">
    <property type="protein sequence ID" value="MFC7153360.1"/>
    <property type="molecule type" value="Genomic_DNA"/>
</dbReference>
<proteinExistence type="predicted"/>
<evidence type="ECO:0000313" key="2">
    <source>
        <dbReference type="EMBL" id="MFC7153360.1"/>
    </source>
</evidence>
<gene>
    <name evidence="2" type="primary">srtB</name>
    <name evidence="2" type="ORF">ACFQMJ_32955</name>
</gene>
<name>A0ABW2FMK4_9BACL</name>
<reference evidence="3" key="1">
    <citation type="journal article" date="2019" name="Int. J. Syst. Evol. Microbiol.">
        <title>The Global Catalogue of Microorganisms (GCM) 10K type strain sequencing project: providing services to taxonomists for standard genome sequencing and annotation.</title>
        <authorList>
            <consortium name="The Broad Institute Genomics Platform"/>
            <consortium name="The Broad Institute Genome Sequencing Center for Infectious Disease"/>
            <person name="Wu L."/>
            <person name="Ma J."/>
        </authorList>
    </citation>
    <scope>NUCLEOTIDE SEQUENCE [LARGE SCALE GENOMIC DNA]</scope>
    <source>
        <strain evidence="3">KCTC 12907</strain>
    </source>
</reference>
<dbReference type="CDD" id="cd05826">
    <property type="entry name" value="Sortase_B"/>
    <property type="match status" value="1"/>
</dbReference>
<keyword evidence="1 2" id="KW-0378">Hydrolase</keyword>
<dbReference type="NCBIfam" id="TIGR03064">
    <property type="entry name" value="sortase_srtB"/>
    <property type="match status" value="1"/>
</dbReference>
<evidence type="ECO:0000313" key="3">
    <source>
        <dbReference type="Proteomes" id="UP001596378"/>
    </source>
</evidence>
<comment type="caution">
    <text evidence="2">The sequence shown here is derived from an EMBL/GenBank/DDBJ whole genome shotgun (WGS) entry which is preliminary data.</text>
</comment>
<dbReference type="InterPro" id="IPR023365">
    <property type="entry name" value="Sortase_dom-sf"/>
</dbReference>
<dbReference type="GO" id="GO:0016787">
    <property type="term" value="F:hydrolase activity"/>
    <property type="evidence" value="ECO:0007669"/>
    <property type="project" value="UniProtKB-KW"/>
</dbReference>
<dbReference type="SUPFAM" id="SSF63817">
    <property type="entry name" value="Sortase"/>
    <property type="match status" value="1"/>
</dbReference>
<dbReference type="RefSeq" id="WP_378107551.1">
    <property type="nucleotide sequence ID" value="NZ_JBHSUP010000026.1"/>
</dbReference>